<dbReference type="Proteomes" id="UP001600888">
    <property type="component" value="Unassembled WGS sequence"/>
</dbReference>
<reference evidence="1 2" key="1">
    <citation type="submission" date="2024-03" db="EMBL/GenBank/DDBJ databases">
        <title>A high-quality draft genome sequence of Diaporthe vaccinii, a causative agent of upright dieback and viscid rot disease in cranberry plants.</title>
        <authorList>
            <person name="Sarrasin M."/>
            <person name="Lang B.F."/>
            <person name="Burger G."/>
        </authorList>
    </citation>
    <scope>NUCLEOTIDE SEQUENCE [LARGE SCALE GENOMIC DNA]</scope>
    <source>
        <strain evidence="1 2">IS7</strain>
    </source>
</reference>
<comment type="caution">
    <text evidence="1">The sequence shown here is derived from an EMBL/GenBank/DDBJ whole genome shotgun (WGS) entry which is preliminary data.</text>
</comment>
<protein>
    <submittedName>
        <fullName evidence="1">Uncharacterized protein</fullName>
    </submittedName>
</protein>
<evidence type="ECO:0000313" key="2">
    <source>
        <dbReference type="Proteomes" id="UP001600888"/>
    </source>
</evidence>
<organism evidence="1 2">
    <name type="scientific">Diaporthe vaccinii</name>
    <dbReference type="NCBI Taxonomy" id="105482"/>
    <lineage>
        <taxon>Eukaryota</taxon>
        <taxon>Fungi</taxon>
        <taxon>Dikarya</taxon>
        <taxon>Ascomycota</taxon>
        <taxon>Pezizomycotina</taxon>
        <taxon>Sordariomycetes</taxon>
        <taxon>Sordariomycetidae</taxon>
        <taxon>Diaporthales</taxon>
        <taxon>Diaporthaceae</taxon>
        <taxon>Diaporthe</taxon>
        <taxon>Diaporthe eres species complex</taxon>
    </lineage>
</organism>
<dbReference type="EMBL" id="JBAWTH010000018">
    <property type="protein sequence ID" value="KAL2287971.1"/>
    <property type="molecule type" value="Genomic_DNA"/>
</dbReference>
<name>A0ABR4EZU3_9PEZI</name>
<keyword evidence="2" id="KW-1185">Reference proteome</keyword>
<evidence type="ECO:0000313" key="1">
    <source>
        <dbReference type="EMBL" id="KAL2287971.1"/>
    </source>
</evidence>
<sequence length="79" mass="8431">MCHAPMAAMYYPGSQGGNGGQAVIREVDIDKTWANPLWLSPRLAFDTADGLGRGRLDWQVWTAKDRILAVSDGGPGATA</sequence>
<proteinExistence type="predicted"/>
<accession>A0ABR4EZU3</accession>
<gene>
    <name evidence="1" type="ORF">FJTKL_04726</name>
</gene>